<feature type="binding site" evidence="2">
    <location>
        <position position="219"/>
    </location>
    <ligand>
        <name>Mg(2+)</name>
        <dbReference type="ChEBI" id="CHEBI:18420"/>
    </ligand>
</feature>
<evidence type="ECO:0000313" key="4">
    <source>
        <dbReference type="EMBL" id="HEX71298.1"/>
    </source>
</evidence>
<feature type="binding site" evidence="2">
    <location>
        <position position="200"/>
    </location>
    <ligand>
        <name>substrate</name>
    </ligand>
</feature>
<keyword evidence="2" id="KW-0479">Metal-binding</keyword>
<feature type="binding site" evidence="2">
    <location>
        <position position="85"/>
    </location>
    <ligand>
        <name>substrate</name>
    </ligand>
</feature>
<feature type="active site" evidence="2">
    <location>
        <position position="36"/>
    </location>
</feature>
<dbReference type="CDD" id="cd00475">
    <property type="entry name" value="Cis_IPPS"/>
    <property type="match status" value="1"/>
</dbReference>
<dbReference type="EMBL" id="DSID01000656">
    <property type="protein sequence ID" value="HEX71298.1"/>
    <property type="molecule type" value="Genomic_DNA"/>
</dbReference>
<feature type="binding site" evidence="2">
    <location>
        <position position="87"/>
    </location>
    <ligand>
        <name>substrate</name>
    </ligand>
</feature>
<dbReference type="GO" id="GO:0030145">
    <property type="term" value="F:manganese ion binding"/>
    <property type="evidence" value="ECO:0007669"/>
    <property type="project" value="TreeGrafter"/>
</dbReference>
<dbReference type="GO" id="GO:0000287">
    <property type="term" value="F:magnesium ion binding"/>
    <property type="evidence" value="ECO:0007669"/>
    <property type="project" value="UniProtKB-UniRule"/>
</dbReference>
<keyword evidence="2" id="KW-0460">Magnesium</keyword>
<dbReference type="Pfam" id="PF01255">
    <property type="entry name" value="Prenyltransf"/>
    <property type="match status" value="1"/>
</dbReference>
<feature type="binding site" evidence="2">
    <location>
        <begin position="37"/>
        <end position="40"/>
    </location>
    <ligand>
        <name>substrate</name>
    </ligand>
</feature>
<dbReference type="AlphaFoldDB" id="A0A7C3A9V5"/>
<dbReference type="GO" id="GO:0005829">
    <property type="term" value="C:cytosol"/>
    <property type="evidence" value="ECO:0007669"/>
    <property type="project" value="TreeGrafter"/>
</dbReference>
<evidence type="ECO:0000256" key="1">
    <source>
        <dbReference type="ARBA" id="ARBA00022679"/>
    </source>
</evidence>
<dbReference type="EC" id="2.5.1.-" evidence="2"/>
<sequence length="262" mass="29842">MLPQQPNSPPGAAPAVLEQPASNRRPVPRHVAIIMDGNGRWATRRGLPRIAGHQAGTENIRRITYKAAELGIQYLTLWAFSTENWRRPREEVEGILQILSEAIVRETGELHRNGAQLRHIGSLEGLDPELQRQIRDAIELTKNNDRIVLTIAFNYGGRAELIQAIRRMIEDRIPPEQVTEELVDSYLYTAGMPEPDLIIRTSGELRTSNFLLWQAAYAEYYFTPTLWPDFTPEELEQAITDYQQRERRFGGLCASPPSDSDR</sequence>
<dbReference type="FunFam" id="3.40.1180.10:FF:000001">
    <property type="entry name" value="(2E,6E)-farnesyl-diphosphate-specific ditrans,polycis-undecaprenyl-diphosphate synthase"/>
    <property type="match status" value="1"/>
</dbReference>
<proteinExistence type="inferred from homology"/>
<dbReference type="PROSITE" id="PS01066">
    <property type="entry name" value="UPP_SYNTHASE"/>
    <property type="match status" value="1"/>
</dbReference>
<feature type="binding site" evidence="2">
    <location>
        <position position="36"/>
    </location>
    <ligand>
        <name>Mg(2+)</name>
        <dbReference type="ChEBI" id="CHEBI:18420"/>
    </ligand>
</feature>
<feature type="region of interest" description="Disordered" evidence="3">
    <location>
        <begin position="1"/>
        <end position="22"/>
    </location>
</feature>
<reference evidence="4" key="1">
    <citation type="journal article" date="2020" name="mSystems">
        <title>Genome- and Community-Level Interaction Insights into Carbon Utilization and Element Cycling Functions of Hydrothermarchaeota in Hydrothermal Sediment.</title>
        <authorList>
            <person name="Zhou Z."/>
            <person name="Liu Y."/>
            <person name="Xu W."/>
            <person name="Pan J."/>
            <person name="Luo Z.H."/>
            <person name="Li M."/>
        </authorList>
    </citation>
    <scope>NUCLEOTIDE SEQUENCE [LARGE SCALE GENOMIC DNA]</scope>
    <source>
        <strain evidence="4">SpSt-192</strain>
    </source>
</reference>
<feature type="binding site" evidence="2">
    <location>
        <position position="41"/>
    </location>
    <ligand>
        <name>substrate</name>
    </ligand>
</feature>
<protein>
    <recommendedName>
        <fullName evidence="2">Isoprenyl transferase</fullName>
        <ecNumber evidence="2">2.5.1.-</ecNumber>
    </recommendedName>
</protein>
<feature type="active site" description="Proton acceptor" evidence="2">
    <location>
        <position position="84"/>
    </location>
</feature>
<dbReference type="SUPFAM" id="SSF64005">
    <property type="entry name" value="Undecaprenyl diphosphate synthase"/>
    <property type="match status" value="1"/>
</dbReference>
<evidence type="ECO:0000256" key="2">
    <source>
        <dbReference type="HAMAP-Rule" id="MF_01139"/>
    </source>
</evidence>
<gene>
    <name evidence="4" type="ORF">ENP13_08665</name>
</gene>
<dbReference type="GO" id="GO:0016094">
    <property type="term" value="P:polyprenol biosynthetic process"/>
    <property type="evidence" value="ECO:0007669"/>
    <property type="project" value="TreeGrafter"/>
</dbReference>
<comment type="caution">
    <text evidence="4">The sequence shown here is derived from an EMBL/GenBank/DDBJ whole genome shotgun (WGS) entry which is preliminary data.</text>
</comment>
<dbReference type="NCBIfam" id="TIGR00055">
    <property type="entry name" value="uppS"/>
    <property type="match status" value="1"/>
</dbReference>
<dbReference type="PANTHER" id="PTHR10291">
    <property type="entry name" value="DEHYDRODOLICHYL DIPHOSPHATE SYNTHASE FAMILY MEMBER"/>
    <property type="match status" value="1"/>
</dbReference>
<feature type="binding site" evidence="2">
    <location>
        <begin position="81"/>
        <end position="83"/>
    </location>
    <ligand>
        <name>substrate</name>
    </ligand>
</feature>
<feature type="binding site" evidence="2">
    <location>
        <begin position="206"/>
        <end position="208"/>
    </location>
    <ligand>
        <name>substrate</name>
    </ligand>
</feature>
<dbReference type="PANTHER" id="PTHR10291:SF0">
    <property type="entry name" value="DEHYDRODOLICHYL DIPHOSPHATE SYNTHASE 2"/>
    <property type="match status" value="1"/>
</dbReference>
<comment type="function">
    <text evidence="2">Catalyzes the condensation of isopentenyl diphosphate (IPP) with allylic pyrophosphates generating different type of terpenoids.</text>
</comment>
<accession>A0A7C3A9V5</accession>
<dbReference type="HAMAP" id="MF_01139">
    <property type="entry name" value="ISPT"/>
    <property type="match status" value="1"/>
</dbReference>
<feature type="compositionally biased region" description="Pro residues" evidence="3">
    <location>
        <begin position="1"/>
        <end position="12"/>
    </location>
</feature>
<dbReference type="InterPro" id="IPR018520">
    <property type="entry name" value="UPP_synth-like_CS"/>
</dbReference>
<name>A0A7C3A9V5_9BACT</name>
<dbReference type="NCBIfam" id="NF011405">
    <property type="entry name" value="PRK14830.1"/>
    <property type="match status" value="1"/>
</dbReference>
<dbReference type="InterPro" id="IPR036424">
    <property type="entry name" value="UPP_synth-like_sf"/>
</dbReference>
<evidence type="ECO:0000256" key="3">
    <source>
        <dbReference type="SAM" id="MobiDB-lite"/>
    </source>
</evidence>
<comment type="similarity">
    <text evidence="2">Belongs to the UPP synthase family.</text>
</comment>
<comment type="subunit">
    <text evidence="2">Homodimer.</text>
</comment>
<keyword evidence="1 2" id="KW-0808">Transferase</keyword>
<organism evidence="4">
    <name type="scientific">Thermorudis sp</name>
    <dbReference type="NCBI Taxonomy" id="1969470"/>
    <lineage>
        <taxon>Bacteria</taxon>
        <taxon>Pseudomonadati</taxon>
        <taxon>Thermomicrobiota</taxon>
        <taxon>Thermomicrobia</taxon>
        <taxon>Thermomicrobia incertae sedis</taxon>
        <taxon>Thermorudis</taxon>
    </lineage>
</organism>
<dbReference type="Gene3D" id="3.40.1180.10">
    <property type="entry name" value="Decaprenyl diphosphate synthase-like"/>
    <property type="match status" value="1"/>
</dbReference>
<feature type="binding site" evidence="2">
    <location>
        <position position="49"/>
    </location>
    <ligand>
        <name>substrate</name>
    </ligand>
</feature>
<dbReference type="GO" id="GO:0008834">
    <property type="term" value="F:ditrans,polycis-undecaprenyl-diphosphate synthase [(2E,6E)-farnesyl-diphosphate specific] activity"/>
    <property type="evidence" value="ECO:0007669"/>
    <property type="project" value="TreeGrafter"/>
</dbReference>
<comment type="cofactor">
    <cofactor evidence="2">
        <name>Mg(2+)</name>
        <dbReference type="ChEBI" id="CHEBI:18420"/>
    </cofactor>
    <text evidence="2">Binds 2 magnesium ions per subunit.</text>
</comment>
<dbReference type="InterPro" id="IPR001441">
    <property type="entry name" value="UPP_synth-like"/>
</dbReference>
<feature type="binding site" evidence="2">
    <location>
        <position position="53"/>
    </location>
    <ligand>
        <name>substrate</name>
    </ligand>
</feature>